<dbReference type="PANTHER" id="PTHR46558:SF11">
    <property type="entry name" value="HTH-TYPE TRANSCRIPTIONAL REGULATOR XRE"/>
    <property type="match status" value="1"/>
</dbReference>
<name>A0A938Y1J1_9BACL</name>
<evidence type="ECO:0000313" key="4">
    <source>
        <dbReference type="Proteomes" id="UP000717624"/>
    </source>
</evidence>
<organism evidence="3 4">
    <name type="scientific">Brevibacillus fulvus</name>
    <dbReference type="NCBI Taxonomy" id="1125967"/>
    <lineage>
        <taxon>Bacteria</taxon>
        <taxon>Bacillati</taxon>
        <taxon>Bacillota</taxon>
        <taxon>Bacilli</taxon>
        <taxon>Bacillales</taxon>
        <taxon>Paenibacillaceae</taxon>
        <taxon>Brevibacillus</taxon>
    </lineage>
</organism>
<reference evidence="3" key="1">
    <citation type="submission" date="2021-01" db="EMBL/GenBank/DDBJ databases">
        <title>Genomic Encyclopedia of Type Strains, Phase IV (KMG-IV): sequencing the most valuable type-strain genomes for metagenomic binning, comparative biology and taxonomic classification.</title>
        <authorList>
            <person name="Goeker M."/>
        </authorList>
    </citation>
    <scope>NUCLEOTIDE SEQUENCE</scope>
    <source>
        <strain evidence="3">DSM 25523</strain>
    </source>
</reference>
<dbReference type="RefSeq" id="WP_204519994.1">
    <property type="nucleotide sequence ID" value="NZ_JAFBEB010000022.1"/>
</dbReference>
<dbReference type="SMART" id="SM00530">
    <property type="entry name" value="HTH_XRE"/>
    <property type="match status" value="1"/>
</dbReference>
<dbReference type="GO" id="GO:0003677">
    <property type="term" value="F:DNA binding"/>
    <property type="evidence" value="ECO:0007669"/>
    <property type="project" value="UniProtKB-KW"/>
</dbReference>
<dbReference type="Proteomes" id="UP000717624">
    <property type="component" value="Unassembled WGS sequence"/>
</dbReference>
<proteinExistence type="predicted"/>
<dbReference type="EMBL" id="JAFBEB010000022">
    <property type="protein sequence ID" value="MBM7592224.1"/>
    <property type="molecule type" value="Genomic_DNA"/>
</dbReference>
<dbReference type="PROSITE" id="PS50943">
    <property type="entry name" value="HTH_CROC1"/>
    <property type="match status" value="1"/>
</dbReference>
<dbReference type="Gene3D" id="1.10.260.40">
    <property type="entry name" value="lambda repressor-like DNA-binding domains"/>
    <property type="match status" value="1"/>
</dbReference>
<keyword evidence="4" id="KW-1185">Reference proteome</keyword>
<sequence>MDVQLIFSRRLRLLRKHSNVSTKVISDKIGVTVASWSLYETGKGFPKVEKLYEIAEFFNVSIDYLLGRTDNMNSHK</sequence>
<evidence type="ECO:0000256" key="1">
    <source>
        <dbReference type="ARBA" id="ARBA00023125"/>
    </source>
</evidence>
<keyword evidence="1" id="KW-0238">DNA-binding</keyword>
<evidence type="ECO:0000259" key="2">
    <source>
        <dbReference type="PROSITE" id="PS50943"/>
    </source>
</evidence>
<accession>A0A938Y1J1</accession>
<dbReference type="SUPFAM" id="SSF47413">
    <property type="entry name" value="lambda repressor-like DNA-binding domains"/>
    <property type="match status" value="1"/>
</dbReference>
<protein>
    <submittedName>
        <fullName evidence="3">Transcriptional regulator with XRE-family HTH domain</fullName>
    </submittedName>
</protein>
<dbReference type="AlphaFoldDB" id="A0A938Y1J1"/>
<dbReference type="Pfam" id="PF12844">
    <property type="entry name" value="HTH_19"/>
    <property type="match status" value="1"/>
</dbReference>
<dbReference type="PANTHER" id="PTHR46558">
    <property type="entry name" value="TRACRIPTIONAL REGULATORY PROTEIN-RELATED-RELATED"/>
    <property type="match status" value="1"/>
</dbReference>
<evidence type="ECO:0000313" key="3">
    <source>
        <dbReference type="EMBL" id="MBM7592224.1"/>
    </source>
</evidence>
<feature type="domain" description="HTH cro/C1-type" evidence="2">
    <location>
        <begin position="11"/>
        <end position="65"/>
    </location>
</feature>
<dbReference type="CDD" id="cd00093">
    <property type="entry name" value="HTH_XRE"/>
    <property type="match status" value="1"/>
</dbReference>
<dbReference type="InterPro" id="IPR001387">
    <property type="entry name" value="Cro/C1-type_HTH"/>
</dbReference>
<comment type="caution">
    <text evidence="3">The sequence shown here is derived from an EMBL/GenBank/DDBJ whole genome shotgun (WGS) entry which is preliminary data.</text>
</comment>
<dbReference type="InterPro" id="IPR010982">
    <property type="entry name" value="Lambda_DNA-bd_dom_sf"/>
</dbReference>
<gene>
    <name evidence="3" type="ORF">JOD01_003886</name>
</gene>